<keyword evidence="1" id="KW-0812">Transmembrane</keyword>
<evidence type="ECO:0000256" key="1">
    <source>
        <dbReference type="SAM" id="Phobius"/>
    </source>
</evidence>
<keyword evidence="3" id="KW-1185">Reference proteome</keyword>
<accession>A0A8J3J9W0</accession>
<dbReference type="Proteomes" id="UP000601223">
    <property type="component" value="Unassembled WGS sequence"/>
</dbReference>
<sequence length="157" mass="16514">MLPVPPGAIVPFTAYPVPIVAPPGCGVLVFTVNRGPYLVSAASTARLRVGGREVPFAGEGTWHVALPAGSYDVRLTDFMGVPIMKTAVAVQPGEAQTRAFDFQVWRNRVLDGQGNDAATFAMWSNYLIMVVTLAVVGVVCCCGFGALITLPALTAPH</sequence>
<comment type="caution">
    <text evidence="2">The sequence shown here is derived from an EMBL/GenBank/DDBJ whole genome shotgun (WGS) entry which is preliminary data.</text>
</comment>
<organism evidence="2 3">
    <name type="scientific">Catellatospora bangladeshensis</name>
    <dbReference type="NCBI Taxonomy" id="310355"/>
    <lineage>
        <taxon>Bacteria</taxon>
        <taxon>Bacillati</taxon>
        <taxon>Actinomycetota</taxon>
        <taxon>Actinomycetes</taxon>
        <taxon>Micromonosporales</taxon>
        <taxon>Micromonosporaceae</taxon>
        <taxon>Catellatospora</taxon>
    </lineage>
</organism>
<keyword evidence="1" id="KW-1133">Transmembrane helix</keyword>
<gene>
    <name evidence="2" type="ORF">Cba03nite_16650</name>
</gene>
<proteinExistence type="predicted"/>
<evidence type="ECO:0000313" key="2">
    <source>
        <dbReference type="EMBL" id="GIF80316.1"/>
    </source>
</evidence>
<dbReference type="RefSeq" id="WP_203743744.1">
    <property type="nucleotide sequence ID" value="NZ_BONF01000009.1"/>
</dbReference>
<dbReference type="AlphaFoldDB" id="A0A8J3J9W0"/>
<name>A0A8J3J9W0_9ACTN</name>
<feature type="transmembrane region" description="Helical" evidence="1">
    <location>
        <begin position="126"/>
        <end position="153"/>
    </location>
</feature>
<evidence type="ECO:0000313" key="3">
    <source>
        <dbReference type="Proteomes" id="UP000601223"/>
    </source>
</evidence>
<protein>
    <submittedName>
        <fullName evidence="2">Uncharacterized protein</fullName>
    </submittedName>
</protein>
<reference evidence="2 3" key="1">
    <citation type="submission" date="2021-01" db="EMBL/GenBank/DDBJ databases">
        <title>Whole genome shotgun sequence of Catellatospora bangladeshensis NBRC 107357.</title>
        <authorList>
            <person name="Komaki H."/>
            <person name="Tamura T."/>
        </authorList>
    </citation>
    <scope>NUCLEOTIDE SEQUENCE [LARGE SCALE GENOMIC DNA]</scope>
    <source>
        <strain evidence="2 3">NBRC 107357</strain>
    </source>
</reference>
<dbReference type="EMBL" id="BONF01000009">
    <property type="protein sequence ID" value="GIF80316.1"/>
    <property type="molecule type" value="Genomic_DNA"/>
</dbReference>
<keyword evidence="1" id="KW-0472">Membrane</keyword>